<evidence type="ECO:0000256" key="3">
    <source>
        <dbReference type="ARBA" id="ARBA00022692"/>
    </source>
</evidence>
<feature type="transmembrane region" description="Helical" evidence="6">
    <location>
        <begin position="77"/>
        <end position="95"/>
    </location>
</feature>
<gene>
    <name evidence="7" type="primary">rhtB_3</name>
    <name evidence="8" type="synonym">rhtB_1</name>
    <name evidence="8" type="ORF">OPDIPICF_01495</name>
    <name evidence="7" type="ORF">OPDIPICF_03964</name>
</gene>
<name>A0A5S9NUQ9_9GAMM</name>
<dbReference type="PANTHER" id="PTHR30086">
    <property type="entry name" value="ARGININE EXPORTER PROTEIN ARGO"/>
    <property type="match status" value="1"/>
</dbReference>
<dbReference type="OrthoDB" id="9804822at2"/>
<feature type="transmembrane region" description="Helical" evidence="6">
    <location>
        <begin position="41"/>
        <end position="65"/>
    </location>
</feature>
<proteinExistence type="predicted"/>
<evidence type="ECO:0000256" key="4">
    <source>
        <dbReference type="ARBA" id="ARBA00022989"/>
    </source>
</evidence>
<evidence type="ECO:0000256" key="5">
    <source>
        <dbReference type="ARBA" id="ARBA00023136"/>
    </source>
</evidence>
<dbReference type="Pfam" id="PF01810">
    <property type="entry name" value="LysE"/>
    <property type="match status" value="1"/>
</dbReference>
<evidence type="ECO:0000313" key="8">
    <source>
        <dbReference type="EMBL" id="CAA0109715.1"/>
    </source>
</evidence>
<evidence type="ECO:0000313" key="7">
    <source>
        <dbReference type="EMBL" id="CAA0094381.1"/>
    </source>
</evidence>
<dbReference type="PANTHER" id="PTHR30086:SF20">
    <property type="entry name" value="ARGININE EXPORTER PROTEIN ARGO-RELATED"/>
    <property type="match status" value="1"/>
</dbReference>
<comment type="subcellular location">
    <subcellularLocation>
        <location evidence="1">Cell membrane</location>
        <topology evidence="1">Multi-pass membrane protein</topology>
    </subcellularLocation>
</comment>
<accession>A0A5S9NUQ9</accession>
<evidence type="ECO:0000256" key="2">
    <source>
        <dbReference type="ARBA" id="ARBA00022475"/>
    </source>
</evidence>
<keyword evidence="2" id="KW-1003">Cell membrane</keyword>
<dbReference type="InterPro" id="IPR001123">
    <property type="entry name" value="LeuE-type"/>
</dbReference>
<keyword evidence="4 6" id="KW-1133">Transmembrane helix</keyword>
<protein>
    <submittedName>
        <fullName evidence="7">Homoserine/homoserine lactone efflux protein</fullName>
    </submittedName>
</protein>
<dbReference type="GO" id="GO:0005886">
    <property type="term" value="C:plasma membrane"/>
    <property type="evidence" value="ECO:0007669"/>
    <property type="project" value="UniProtKB-SubCell"/>
</dbReference>
<dbReference type="EMBL" id="CACSIO010000012">
    <property type="protein sequence ID" value="CAA0109715.1"/>
    <property type="molecule type" value="Genomic_DNA"/>
</dbReference>
<keyword evidence="5 6" id="KW-0472">Membrane</keyword>
<evidence type="ECO:0000313" key="9">
    <source>
        <dbReference type="Proteomes" id="UP000441399"/>
    </source>
</evidence>
<dbReference type="AlphaFoldDB" id="A0A5S9NUQ9"/>
<dbReference type="EMBL" id="CACSIO010000003">
    <property type="protein sequence ID" value="CAA0094381.1"/>
    <property type="molecule type" value="Genomic_DNA"/>
</dbReference>
<sequence>MAFETVFAFWLTSMALAIAPGPDNLFVLSQSALYGRRSGLWVTAGLCSGLLFHTAAVALGLAALIQASPFAFTLVKFAGAGYLLYLAWGALRAALHEAPLGAANQSSTLVSPLLLYRRGVLMNITNPKVTLFFLAFLPQFIAPQGLPVFVQVGILGVVFMLGTFIVFGLIAFGAGQLGERLQQSTTAQRWLNAIAGTVFTALALRLLVADMEVS</sequence>
<dbReference type="Proteomes" id="UP000441399">
    <property type="component" value="Unassembled WGS sequence"/>
</dbReference>
<keyword evidence="3 6" id="KW-0812">Transmembrane</keyword>
<dbReference type="PIRSF" id="PIRSF006324">
    <property type="entry name" value="LeuE"/>
    <property type="match status" value="1"/>
</dbReference>
<reference evidence="7 9" key="1">
    <citation type="submission" date="2019-11" db="EMBL/GenBank/DDBJ databases">
        <authorList>
            <person name="Holert J."/>
        </authorList>
    </citation>
    <scope>NUCLEOTIDE SEQUENCE [LARGE SCALE GENOMIC DNA]</scope>
    <source>
        <strain evidence="7">SB11_3</strain>
    </source>
</reference>
<evidence type="ECO:0000256" key="6">
    <source>
        <dbReference type="SAM" id="Phobius"/>
    </source>
</evidence>
<evidence type="ECO:0000256" key="1">
    <source>
        <dbReference type="ARBA" id="ARBA00004651"/>
    </source>
</evidence>
<keyword evidence="9" id="KW-1185">Reference proteome</keyword>
<organism evidence="7 9">
    <name type="scientific">BD1-7 clade bacterium</name>
    <dbReference type="NCBI Taxonomy" id="2029982"/>
    <lineage>
        <taxon>Bacteria</taxon>
        <taxon>Pseudomonadati</taxon>
        <taxon>Pseudomonadota</taxon>
        <taxon>Gammaproteobacteria</taxon>
        <taxon>Cellvibrionales</taxon>
        <taxon>Spongiibacteraceae</taxon>
        <taxon>BD1-7 clade</taxon>
    </lineage>
</organism>
<feature type="transmembrane region" description="Helical" evidence="6">
    <location>
        <begin position="190"/>
        <end position="208"/>
    </location>
</feature>
<dbReference type="GO" id="GO:0015171">
    <property type="term" value="F:amino acid transmembrane transporter activity"/>
    <property type="evidence" value="ECO:0007669"/>
    <property type="project" value="TreeGrafter"/>
</dbReference>
<feature type="transmembrane region" description="Helical" evidence="6">
    <location>
        <begin position="148"/>
        <end position="170"/>
    </location>
</feature>